<feature type="signal peptide" evidence="1">
    <location>
        <begin position="1"/>
        <end position="26"/>
    </location>
</feature>
<accession>A0A4Y7R9F3</accession>
<evidence type="ECO:0008006" key="4">
    <source>
        <dbReference type="Google" id="ProtNLM"/>
    </source>
</evidence>
<dbReference type="RefSeq" id="WP_243124101.1">
    <property type="nucleotide sequence ID" value="NZ_QFGA01000002.1"/>
</dbReference>
<dbReference type="AlphaFoldDB" id="A0A4Y7R9F3"/>
<gene>
    <name evidence="2" type="ORF">Psch_02615</name>
</gene>
<keyword evidence="1" id="KW-0732">Signal</keyword>
<keyword evidence="3" id="KW-1185">Reference proteome</keyword>
<feature type="chain" id="PRO_5021498099" description="SLH domain-containing protein" evidence="1">
    <location>
        <begin position="27"/>
        <end position="78"/>
    </location>
</feature>
<organism evidence="2 3">
    <name type="scientific">Pelotomaculum schinkii</name>
    <dbReference type="NCBI Taxonomy" id="78350"/>
    <lineage>
        <taxon>Bacteria</taxon>
        <taxon>Bacillati</taxon>
        <taxon>Bacillota</taxon>
        <taxon>Clostridia</taxon>
        <taxon>Eubacteriales</taxon>
        <taxon>Desulfotomaculaceae</taxon>
        <taxon>Pelotomaculum</taxon>
    </lineage>
</organism>
<protein>
    <recommendedName>
        <fullName evidence="4">SLH domain-containing protein</fullName>
    </recommendedName>
</protein>
<comment type="caution">
    <text evidence="2">The sequence shown here is derived from an EMBL/GenBank/DDBJ whole genome shotgun (WGS) entry which is preliminary data.</text>
</comment>
<proteinExistence type="predicted"/>
<evidence type="ECO:0000313" key="3">
    <source>
        <dbReference type="Proteomes" id="UP000298324"/>
    </source>
</evidence>
<sequence>MSIKSKMVSLSAAAVLTLTFAGHSFAAANPFTDLTNVTAKEKIIALQEQGYVKGVGDNLFARMIQLQRLKAFNLLLIR</sequence>
<dbReference type="Proteomes" id="UP000298324">
    <property type="component" value="Unassembled WGS sequence"/>
</dbReference>
<dbReference type="EMBL" id="QFGA01000002">
    <property type="protein sequence ID" value="TEB05574.1"/>
    <property type="molecule type" value="Genomic_DNA"/>
</dbReference>
<reference evidence="2 3" key="1">
    <citation type="journal article" date="2018" name="Environ. Microbiol.">
        <title>Novel energy conservation strategies and behaviour of Pelotomaculum schinkii driving syntrophic propionate catabolism.</title>
        <authorList>
            <person name="Hidalgo-Ahumada C.A.P."/>
            <person name="Nobu M.K."/>
            <person name="Narihiro T."/>
            <person name="Tamaki H."/>
            <person name="Liu W.T."/>
            <person name="Kamagata Y."/>
            <person name="Stams A.J.M."/>
            <person name="Imachi H."/>
            <person name="Sousa D.Z."/>
        </authorList>
    </citation>
    <scope>NUCLEOTIDE SEQUENCE [LARGE SCALE GENOMIC DNA]</scope>
    <source>
        <strain evidence="2 3">HH</strain>
    </source>
</reference>
<evidence type="ECO:0000313" key="2">
    <source>
        <dbReference type="EMBL" id="TEB05574.1"/>
    </source>
</evidence>
<evidence type="ECO:0000256" key="1">
    <source>
        <dbReference type="SAM" id="SignalP"/>
    </source>
</evidence>
<name>A0A4Y7R9F3_9FIRM</name>